<evidence type="ECO:0000256" key="2">
    <source>
        <dbReference type="ARBA" id="ARBA00008848"/>
    </source>
</evidence>
<dbReference type="Pfam" id="PF16752">
    <property type="entry name" value="TBCC_N"/>
    <property type="match status" value="1"/>
</dbReference>
<keyword evidence="9" id="KW-1185">Reference proteome</keyword>
<dbReference type="PROSITE" id="PS51329">
    <property type="entry name" value="C_CAP_COFACTOR_C"/>
    <property type="match status" value="1"/>
</dbReference>
<organism evidence="8 9">
    <name type="scientific">Jimgerdemannia flammicorona</name>
    <dbReference type="NCBI Taxonomy" id="994334"/>
    <lineage>
        <taxon>Eukaryota</taxon>
        <taxon>Fungi</taxon>
        <taxon>Fungi incertae sedis</taxon>
        <taxon>Mucoromycota</taxon>
        <taxon>Mucoromycotina</taxon>
        <taxon>Endogonomycetes</taxon>
        <taxon>Endogonales</taxon>
        <taxon>Endogonaceae</taxon>
        <taxon>Jimgerdemannia</taxon>
    </lineage>
</organism>
<dbReference type="Pfam" id="PF07986">
    <property type="entry name" value="TBCC"/>
    <property type="match status" value="1"/>
</dbReference>
<comment type="subcellular location">
    <subcellularLocation>
        <location evidence="1">Cytoplasm</location>
    </subcellularLocation>
</comment>
<evidence type="ECO:0000256" key="1">
    <source>
        <dbReference type="ARBA" id="ARBA00004496"/>
    </source>
</evidence>
<dbReference type="EMBL" id="RBNJ01022159">
    <property type="protein sequence ID" value="RUS18627.1"/>
    <property type="molecule type" value="Genomic_DNA"/>
</dbReference>
<protein>
    <recommendedName>
        <fullName evidence="7">C-CAP/cofactor C-like domain-containing protein</fullName>
    </recommendedName>
</protein>
<dbReference type="InterPro" id="IPR038397">
    <property type="entry name" value="TBCC_N_sf"/>
</dbReference>
<evidence type="ECO:0000256" key="5">
    <source>
        <dbReference type="ARBA" id="ARBA00026055"/>
    </source>
</evidence>
<feature type="region of interest" description="Disordered" evidence="6">
    <location>
        <begin position="247"/>
        <end position="268"/>
    </location>
</feature>
<name>A0A433PM20_9FUNG</name>
<dbReference type="AlphaFoldDB" id="A0A433PM20"/>
<evidence type="ECO:0000313" key="8">
    <source>
        <dbReference type="EMBL" id="RUS18627.1"/>
    </source>
</evidence>
<comment type="subunit">
    <text evidence="5">Supercomplex made of cofactors A to E. Cofactors A and D function by capturing and stabilizing tubulin in a quasi-native conformation. Cofactor E binds to the cofactor D-tubulin complex; interaction with cofactor C then causes the release of tubulin polypeptides that are committed to the native state.</text>
</comment>
<feature type="domain" description="C-CAP/cofactor C-like" evidence="7">
    <location>
        <begin position="129"/>
        <end position="291"/>
    </location>
</feature>
<dbReference type="GO" id="GO:0007021">
    <property type="term" value="P:tubulin complex assembly"/>
    <property type="evidence" value="ECO:0007669"/>
    <property type="project" value="TreeGrafter"/>
</dbReference>
<dbReference type="Gene3D" id="2.160.20.70">
    <property type="match status" value="1"/>
</dbReference>
<keyword evidence="4" id="KW-0007">Acetylation</keyword>
<dbReference type="GO" id="GO:0005737">
    <property type="term" value="C:cytoplasm"/>
    <property type="evidence" value="ECO:0007669"/>
    <property type="project" value="UniProtKB-SubCell"/>
</dbReference>
<dbReference type="GO" id="GO:0007023">
    <property type="term" value="P:post-chaperonin tubulin folding pathway"/>
    <property type="evidence" value="ECO:0007669"/>
    <property type="project" value="InterPro"/>
</dbReference>
<evidence type="ECO:0000256" key="4">
    <source>
        <dbReference type="ARBA" id="ARBA00022990"/>
    </source>
</evidence>
<dbReference type="InterPro" id="IPR017901">
    <property type="entry name" value="C-CAP_CF_C-like"/>
</dbReference>
<feature type="region of interest" description="Disordered" evidence="6">
    <location>
        <begin position="287"/>
        <end position="321"/>
    </location>
</feature>
<dbReference type="InterPro" id="IPR027684">
    <property type="entry name" value="TBCC"/>
</dbReference>
<reference evidence="8 9" key="1">
    <citation type="journal article" date="2018" name="New Phytol.">
        <title>Phylogenomics of Endogonaceae and evolution of mycorrhizas within Mucoromycota.</title>
        <authorList>
            <person name="Chang Y."/>
            <person name="Desiro A."/>
            <person name="Na H."/>
            <person name="Sandor L."/>
            <person name="Lipzen A."/>
            <person name="Clum A."/>
            <person name="Barry K."/>
            <person name="Grigoriev I.V."/>
            <person name="Martin F.M."/>
            <person name="Stajich J.E."/>
            <person name="Smith M.E."/>
            <person name="Bonito G."/>
            <person name="Spatafora J.W."/>
        </authorList>
    </citation>
    <scope>NUCLEOTIDE SEQUENCE [LARGE SCALE GENOMIC DNA]</scope>
    <source>
        <strain evidence="8 9">AD002</strain>
    </source>
</reference>
<evidence type="ECO:0000313" key="9">
    <source>
        <dbReference type="Proteomes" id="UP000274822"/>
    </source>
</evidence>
<dbReference type="GO" id="GO:0015631">
    <property type="term" value="F:tubulin binding"/>
    <property type="evidence" value="ECO:0007669"/>
    <property type="project" value="InterPro"/>
</dbReference>
<dbReference type="PANTHER" id="PTHR15139">
    <property type="entry name" value="TUBULIN FOLDING COFACTOR C"/>
    <property type="match status" value="1"/>
</dbReference>
<dbReference type="PANTHER" id="PTHR15139:SF0">
    <property type="entry name" value="TUBULIN-SPECIFIC CHAPERONE C"/>
    <property type="match status" value="1"/>
</dbReference>
<evidence type="ECO:0000256" key="3">
    <source>
        <dbReference type="ARBA" id="ARBA00022490"/>
    </source>
</evidence>
<feature type="compositionally biased region" description="Basic and acidic residues" evidence="6">
    <location>
        <begin position="291"/>
        <end position="303"/>
    </location>
</feature>
<gene>
    <name evidence="8" type="ORF">BC938DRAFT_475924</name>
</gene>
<proteinExistence type="inferred from homology"/>
<comment type="caution">
    <text evidence="8">The sequence shown here is derived from an EMBL/GenBank/DDBJ whole genome shotgun (WGS) entry which is preliminary data.</text>
</comment>
<evidence type="ECO:0000256" key="6">
    <source>
        <dbReference type="SAM" id="MobiDB-lite"/>
    </source>
</evidence>
<dbReference type="InterPro" id="IPR016098">
    <property type="entry name" value="CAP/MinC_C"/>
</dbReference>
<dbReference type="Proteomes" id="UP000274822">
    <property type="component" value="Unassembled WGS sequence"/>
</dbReference>
<accession>A0A433PM20</accession>
<keyword evidence="3" id="KW-0963">Cytoplasm</keyword>
<dbReference type="InterPro" id="IPR031925">
    <property type="entry name" value="TBCC_N"/>
</dbReference>
<comment type="similarity">
    <text evidence="2">Belongs to the TBCC family.</text>
</comment>
<dbReference type="Gene3D" id="1.20.58.1250">
    <property type="entry name" value="Tubulin Binding Cofactor C, N-terminal domain"/>
    <property type="match status" value="1"/>
</dbReference>
<sequence length="321" mass="34916">MSLDAKEASAAFWSDFKHQKDAIQDVLASTPLVPKTNLPDHFEAVLTRINDLQKRLTDALVYLPPYDERQFTLQLKSLSDELNNQRAEFTPKQKFSFKSRKAAKDSAVTATASKESSLAPLSATPAYTPTPTVPSLSTNRHTFTNLHHRIITLPPLPPTASQDPETTDCSLSSLTDCLVLLLDPSRVLGAIHVRDLHRCVVTIGPISGSVLIHDFSHAHLHGHGHIPPRYLPSHHRGLHGHKVWTLHHPTPGPGRHVQGSQPLPDPEPLCDRRGLQLAQETGVAQLADARGGGDPHRVARRGESATSGCGERRGGEGAGVN</sequence>
<evidence type="ECO:0000259" key="7">
    <source>
        <dbReference type="PROSITE" id="PS51329"/>
    </source>
</evidence>
<dbReference type="InterPro" id="IPR012945">
    <property type="entry name" value="Tubulin-bd_cofactor_C_dom"/>
</dbReference>